<feature type="domain" description="Putative collagen-binding" evidence="2">
    <location>
        <begin position="368"/>
        <end position="458"/>
    </location>
</feature>
<evidence type="ECO:0000259" key="2">
    <source>
        <dbReference type="Pfam" id="PF12904"/>
    </source>
</evidence>
<evidence type="ECO:0000259" key="3">
    <source>
        <dbReference type="Pfam" id="PF13204"/>
    </source>
</evidence>
<evidence type="ECO:0000256" key="1">
    <source>
        <dbReference type="SAM" id="SignalP"/>
    </source>
</evidence>
<proteinExistence type="predicted"/>
<dbReference type="PANTHER" id="PTHR37836:SF3">
    <property type="entry name" value="ENDOGLUCANASE"/>
    <property type="match status" value="1"/>
</dbReference>
<dbReference type="InterPro" id="IPR017853">
    <property type="entry name" value="GH"/>
</dbReference>
<sequence>MFPRQLLVLLLFSICSQAQSTLPKPFDFAGPLRVSDNHRYLVQANGKPFFYLGDTAWELFHRLNRDETERYLSKRAEQGFTVIQAVALAELDGLNTPNANGDKPLLDNDPTKPNEAYFRHIDFVIDKAAELGLVIGLLPTWGDKLFKNTWGTGPEIFNPTNARTYGQWIGNRYRNRPNIIWILGGDRQPRDGSDDLAVWRAMAAGIEQGVGGPEKALMSYHAQPLPTDAGGSGKWFQNDDWFDFSMHQTGHCRDVAVYDKITVSYNRRPTKPTLDAEPIYEDHPVCFNAKDLGISNAYDVRRSAYLDLMAGALGHTYGCHPVWQMAAPGRAPVNGPHYSWMDALDLPGANQMKHVRRLFTARPMLDRVPDQTILLDGDKEPAARVQAIRGIDHAFVYTTAGRPFTVQLGRISGNSLTAGWFNPRTGNWKKLESIANAGQHRFVPPTSEYGQDWILTLDDSSRNYPNF</sequence>
<dbReference type="InterPro" id="IPR025277">
    <property type="entry name" value="Apiosidase-like_cat_dom"/>
</dbReference>
<evidence type="ECO:0000313" key="5">
    <source>
        <dbReference type="Proteomes" id="UP000238375"/>
    </source>
</evidence>
<dbReference type="AlphaFoldDB" id="A0A2T0SGI4"/>
<dbReference type="RefSeq" id="WP_106139741.1">
    <property type="nucleotide sequence ID" value="NZ_PVTE01000021.1"/>
</dbReference>
<gene>
    <name evidence="4" type="ORF">CLV58_12119</name>
</gene>
<dbReference type="SUPFAM" id="SSF51445">
    <property type="entry name" value="(Trans)glycosidases"/>
    <property type="match status" value="1"/>
</dbReference>
<evidence type="ECO:0000313" key="4">
    <source>
        <dbReference type="EMBL" id="PRY32519.1"/>
    </source>
</evidence>
<feature type="domain" description="Apiosidase-like catalytic" evidence="3">
    <location>
        <begin position="35"/>
        <end position="365"/>
    </location>
</feature>
<feature type="signal peptide" evidence="1">
    <location>
        <begin position="1"/>
        <end position="18"/>
    </location>
</feature>
<dbReference type="Pfam" id="PF12904">
    <property type="entry name" value="Collagen_bind_2"/>
    <property type="match status" value="1"/>
</dbReference>
<organism evidence="4 5">
    <name type="scientific">Spirosoma oryzae</name>
    <dbReference type="NCBI Taxonomy" id="1469603"/>
    <lineage>
        <taxon>Bacteria</taxon>
        <taxon>Pseudomonadati</taxon>
        <taxon>Bacteroidota</taxon>
        <taxon>Cytophagia</taxon>
        <taxon>Cytophagales</taxon>
        <taxon>Cytophagaceae</taxon>
        <taxon>Spirosoma</taxon>
    </lineage>
</organism>
<comment type="caution">
    <text evidence="4">The sequence shown here is derived from an EMBL/GenBank/DDBJ whole genome shotgun (WGS) entry which is preliminary data.</text>
</comment>
<accession>A0A2T0SGI4</accession>
<reference evidence="4 5" key="1">
    <citation type="submission" date="2018-03" db="EMBL/GenBank/DDBJ databases">
        <title>Genomic Encyclopedia of Archaeal and Bacterial Type Strains, Phase II (KMG-II): from individual species to whole genera.</title>
        <authorList>
            <person name="Goeker M."/>
        </authorList>
    </citation>
    <scope>NUCLEOTIDE SEQUENCE [LARGE SCALE GENOMIC DNA]</scope>
    <source>
        <strain evidence="4 5">DSM 28354</strain>
    </source>
</reference>
<dbReference type="Gene3D" id="3.20.20.80">
    <property type="entry name" value="Glycosidases"/>
    <property type="match status" value="1"/>
</dbReference>
<feature type="chain" id="PRO_5015561192" evidence="1">
    <location>
        <begin position="19"/>
        <end position="467"/>
    </location>
</feature>
<dbReference type="EMBL" id="PVTE01000021">
    <property type="protein sequence ID" value="PRY32519.1"/>
    <property type="molecule type" value="Genomic_DNA"/>
</dbReference>
<dbReference type="InterPro" id="IPR024749">
    <property type="entry name" value="Collagen-bd_put"/>
</dbReference>
<keyword evidence="1" id="KW-0732">Signal</keyword>
<protein>
    <submittedName>
        <fullName evidence="4">Collagenase-like protein with putative collagen-binding domain</fullName>
    </submittedName>
</protein>
<dbReference type="OrthoDB" id="59486at2"/>
<name>A0A2T0SGI4_9BACT</name>
<keyword evidence="5" id="KW-1185">Reference proteome</keyword>
<dbReference type="PANTHER" id="PTHR37836">
    <property type="entry name" value="LMO1036 PROTEIN"/>
    <property type="match status" value="1"/>
</dbReference>
<dbReference type="Pfam" id="PF13204">
    <property type="entry name" value="Apiosidase"/>
    <property type="match status" value="1"/>
</dbReference>
<dbReference type="Proteomes" id="UP000238375">
    <property type="component" value="Unassembled WGS sequence"/>
</dbReference>